<evidence type="ECO:0000313" key="7">
    <source>
        <dbReference type="EMBL" id="KYG62412.1"/>
    </source>
</evidence>
<dbReference type="GO" id="GO:1990281">
    <property type="term" value="C:efflux pump complex"/>
    <property type="evidence" value="ECO:0007669"/>
    <property type="project" value="TreeGrafter"/>
</dbReference>
<keyword evidence="2" id="KW-1134">Transmembrane beta strand</keyword>
<dbReference type="PANTHER" id="PTHR30026">
    <property type="entry name" value="OUTER MEMBRANE PROTEIN TOLC"/>
    <property type="match status" value="1"/>
</dbReference>
<keyword evidence="4" id="KW-0472">Membrane</keyword>
<gene>
    <name evidence="7" type="ORF">AZI86_16395</name>
</gene>
<dbReference type="Gene3D" id="1.20.1600.10">
    <property type="entry name" value="Outer membrane efflux proteins (OEP)"/>
    <property type="match status" value="1"/>
</dbReference>
<dbReference type="PANTHER" id="PTHR30026:SF20">
    <property type="entry name" value="OUTER MEMBRANE PROTEIN TOLC"/>
    <property type="match status" value="1"/>
</dbReference>
<dbReference type="EMBL" id="LUKE01000005">
    <property type="protein sequence ID" value="KYG62412.1"/>
    <property type="molecule type" value="Genomic_DNA"/>
</dbReference>
<reference evidence="7 8" key="1">
    <citation type="submission" date="2016-03" db="EMBL/GenBank/DDBJ databases">
        <authorList>
            <person name="Ploux O."/>
        </authorList>
    </citation>
    <scope>NUCLEOTIDE SEQUENCE [LARGE SCALE GENOMIC DNA]</scope>
    <source>
        <strain evidence="7 8">R0</strain>
    </source>
</reference>
<evidence type="ECO:0008006" key="9">
    <source>
        <dbReference type="Google" id="ProtNLM"/>
    </source>
</evidence>
<dbReference type="AlphaFoldDB" id="A0A150WGV9"/>
<sequence>MKSVVVLALSLLVATSAVAGPTVTVNASVLRKTYLARNTQVARALNEVNIAKAQVAQARMSLLPAVNLGAVLGGGQSFMLNSIQVLLPFLLPSNWLNLRENQYLLNAQGSAYYLAQLNGYASAYSLYATIVGDIKLRSALQTQYEIYQQIEEQLRIPAEQGIIRKEDYLQAQAQTQMARVQLSQVSELVKREKAAVRQMLGLPLTTEILFETNRVPASAFEGMSTSGLLAKVQARSPEVAQMNSLLQAGKTATWKAAFSFLSGASMSSTRDPMGGFTNVKGLGSVDWGFGYFPNLEISNLNVRDVQLQRQQLNYDQAQLVEVNLLSLQEAKIQYDASASAERNLKEVYEAEILRYQQGIISIVDLLQIGTNQTNAIMARIKASTSIDTIRINLHRMTLSDQFQYIPNCVIKTKAAKNLGDIFKPKELVTLDQACLRR</sequence>
<comment type="caution">
    <text evidence="7">The sequence shown here is derived from an EMBL/GenBank/DDBJ whole genome shotgun (WGS) entry which is preliminary data.</text>
</comment>
<feature type="signal peptide" evidence="6">
    <location>
        <begin position="1"/>
        <end position="19"/>
    </location>
</feature>
<organism evidence="7 8">
    <name type="scientific">Bdellovibrio bacteriovorus</name>
    <dbReference type="NCBI Taxonomy" id="959"/>
    <lineage>
        <taxon>Bacteria</taxon>
        <taxon>Pseudomonadati</taxon>
        <taxon>Bdellovibrionota</taxon>
        <taxon>Bdellovibrionia</taxon>
        <taxon>Bdellovibrionales</taxon>
        <taxon>Pseudobdellovibrionaceae</taxon>
        <taxon>Bdellovibrio</taxon>
    </lineage>
</organism>
<evidence type="ECO:0000256" key="5">
    <source>
        <dbReference type="ARBA" id="ARBA00023237"/>
    </source>
</evidence>
<dbReference type="GO" id="GO:0009279">
    <property type="term" value="C:cell outer membrane"/>
    <property type="evidence" value="ECO:0007669"/>
    <property type="project" value="UniProtKB-SubCell"/>
</dbReference>
<keyword evidence="5" id="KW-0998">Cell outer membrane</keyword>
<keyword evidence="3" id="KW-0812">Transmembrane</keyword>
<evidence type="ECO:0000256" key="3">
    <source>
        <dbReference type="ARBA" id="ARBA00022692"/>
    </source>
</evidence>
<dbReference type="RefSeq" id="WP_061836373.1">
    <property type="nucleotide sequence ID" value="NZ_LUKE01000005.1"/>
</dbReference>
<comment type="subcellular location">
    <subcellularLocation>
        <location evidence="1">Cell outer membrane</location>
    </subcellularLocation>
</comment>
<keyword evidence="8" id="KW-1185">Reference proteome</keyword>
<evidence type="ECO:0000256" key="1">
    <source>
        <dbReference type="ARBA" id="ARBA00004442"/>
    </source>
</evidence>
<evidence type="ECO:0000256" key="6">
    <source>
        <dbReference type="SAM" id="SignalP"/>
    </source>
</evidence>
<dbReference type="OrthoDB" id="5290409at2"/>
<dbReference type="InterPro" id="IPR051906">
    <property type="entry name" value="TolC-like"/>
</dbReference>
<evidence type="ECO:0000313" key="8">
    <source>
        <dbReference type="Proteomes" id="UP000075320"/>
    </source>
</evidence>
<dbReference type="GO" id="GO:0015288">
    <property type="term" value="F:porin activity"/>
    <property type="evidence" value="ECO:0007669"/>
    <property type="project" value="TreeGrafter"/>
</dbReference>
<protein>
    <recommendedName>
        <fullName evidence="9">Outer membrane protein</fullName>
    </recommendedName>
</protein>
<dbReference type="Proteomes" id="UP000075320">
    <property type="component" value="Unassembled WGS sequence"/>
</dbReference>
<evidence type="ECO:0000256" key="2">
    <source>
        <dbReference type="ARBA" id="ARBA00022452"/>
    </source>
</evidence>
<proteinExistence type="predicted"/>
<evidence type="ECO:0000256" key="4">
    <source>
        <dbReference type="ARBA" id="ARBA00023136"/>
    </source>
</evidence>
<dbReference type="GO" id="GO:0015562">
    <property type="term" value="F:efflux transmembrane transporter activity"/>
    <property type="evidence" value="ECO:0007669"/>
    <property type="project" value="InterPro"/>
</dbReference>
<name>A0A150WGV9_BDEBC</name>
<feature type="chain" id="PRO_5007572831" description="Outer membrane protein" evidence="6">
    <location>
        <begin position="20"/>
        <end position="437"/>
    </location>
</feature>
<accession>A0A150WGV9</accession>
<dbReference type="SUPFAM" id="SSF56954">
    <property type="entry name" value="Outer membrane efflux proteins (OEP)"/>
    <property type="match status" value="1"/>
</dbReference>
<keyword evidence="6" id="KW-0732">Signal</keyword>